<organism evidence="9 10">
    <name type="scientific">Feifania hominis</name>
    <dbReference type="NCBI Taxonomy" id="2763660"/>
    <lineage>
        <taxon>Bacteria</taxon>
        <taxon>Bacillati</taxon>
        <taxon>Bacillota</taxon>
        <taxon>Clostridia</taxon>
        <taxon>Eubacteriales</taxon>
        <taxon>Feifaniaceae</taxon>
        <taxon>Feifania</taxon>
    </lineage>
</organism>
<evidence type="ECO:0000256" key="5">
    <source>
        <dbReference type="ARBA" id="ARBA00022989"/>
    </source>
</evidence>
<evidence type="ECO:0000256" key="7">
    <source>
        <dbReference type="RuleBase" id="RU363032"/>
    </source>
</evidence>
<reference evidence="9" key="1">
    <citation type="submission" date="2020-08" db="EMBL/GenBank/DDBJ databases">
        <title>Genome public.</title>
        <authorList>
            <person name="Liu C."/>
            <person name="Sun Q."/>
        </authorList>
    </citation>
    <scope>NUCLEOTIDE SEQUENCE</scope>
    <source>
        <strain evidence="9">BX7</strain>
    </source>
</reference>
<feature type="transmembrane region" description="Helical" evidence="7">
    <location>
        <begin position="125"/>
        <end position="147"/>
    </location>
</feature>
<protein>
    <submittedName>
        <fullName evidence="9">ABC transporter permease</fullName>
    </submittedName>
</protein>
<proteinExistence type="inferred from homology"/>
<evidence type="ECO:0000256" key="4">
    <source>
        <dbReference type="ARBA" id="ARBA00022692"/>
    </source>
</evidence>
<comment type="caution">
    <text evidence="9">The sequence shown here is derived from an EMBL/GenBank/DDBJ whole genome shotgun (WGS) entry which is preliminary data.</text>
</comment>
<accession>A0A926DFR0</accession>
<dbReference type="Proteomes" id="UP000620366">
    <property type="component" value="Unassembled WGS sequence"/>
</dbReference>
<evidence type="ECO:0000256" key="2">
    <source>
        <dbReference type="ARBA" id="ARBA00022448"/>
    </source>
</evidence>
<sequence length="292" mass="31681">MKKTDKLKNEHRGQLYFIMRRFRKNKLAMFGLCLFAALTLVAVFANFLASYDNDALSHNMAERNQPPGAGHLLGTDHYGRDLFARVIFGARISLFIGILTILISLSVGAIIGAVAGYYGGRVDNLLMRIMDVFMAIPSILLAISIVAALGNGMWNLLLALSISGVPRFARIVRSSILTVKGQEFVEAARAYGTTDTGIILRHILPNSIGPIIVQATLSMATTILTISSLSFVGLGLPSSVPEWGAMLSEAKQFMMYYPHEIIVPGVAIVLAVMALNLIGDGLRDAMDPKLKN</sequence>
<dbReference type="InterPro" id="IPR050366">
    <property type="entry name" value="BP-dependent_transpt_permease"/>
</dbReference>
<name>A0A926DFR0_9FIRM</name>
<feature type="domain" description="ABC transmembrane type-1" evidence="8">
    <location>
        <begin position="90"/>
        <end position="279"/>
    </location>
</feature>
<keyword evidence="3" id="KW-1003">Cell membrane</keyword>
<keyword evidence="2 7" id="KW-0813">Transport</keyword>
<feature type="transmembrane region" description="Helical" evidence="7">
    <location>
        <begin position="27"/>
        <end position="49"/>
    </location>
</feature>
<evidence type="ECO:0000259" key="8">
    <source>
        <dbReference type="PROSITE" id="PS50928"/>
    </source>
</evidence>
<dbReference type="PANTHER" id="PTHR43386">
    <property type="entry name" value="OLIGOPEPTIDE TRANSPORT SYSTEM PERMEASE PROTEIN APPC"/>
    <property type="match status" value="1"/>
</dbReference>
<evidence type="ECO:0000256" key="3">
    <source>
        <dbReference type="ARBA" id="ARBA00022475"/>
    </source>
</evidence>
<dbReference type="Pfam" id="PF12911">
    <property type="entry name" value="OppC_N"/>
    <property type="match status" value="1"/>
</dbReference>
<dbReference type="RefSeq" id="WP_249301212.1">
    <property type="nucleotide sequence ID" value="NZ_JACRSP010000005.1"/>
</dbReference>
<dbReference type="SUPFAM" id="SSF161098">
    <property type="entry name" value="MetI-like"/>
    <property type="match status" value="1"/>
</dbReference>
<dbReference type="CDD" id="cd06261">
    <property type="entry name" value="TM_PBP2"/>
    <property type="match status" value="1"/>
</dbReference>
<feature type="transmembrane region" description="Helical" evidence="7">
    <location>
        <begin position="256"/>
        <end position="279"/>
    </location>
</feature>
<dbReference type="PROSITE" id="PS50928">
    <property type="entry name" value="ABC_TM1"/>
    <property type="match status" value="1"/>
</dbReference>
<keyword evidence="10" id="KW-1185">Reference proteome</keyword>
<feature type="transmembrane region" description="Helical" evidence="7">
    <location>
        <begin position="211"/>
        <end position="236"/>
    </location>
</feature>
<dbReference type="AlphaFoldDB" id="A0A926DFR0"/>
<dbReference type="GO" id="GO:0005886">
    <property type="term" value="C:plasma membrane"/>
    <property type="evidence" value="ECO:0007669"/>
    <property type="project" value="UniProtKB-SubCell"/>
</dbReference>
<dbReference type="InterPro" id="IPR025966">
    <property type="entry name" value="OppC_N"/>
</dbReference>
<dbReference type="EMBL" id="JACRSP010000005">
    <property type="protein sequence ID" value="MBC8537026.1"/>
    <property type="molecule type" value="Genomic_DNA"/>
</dbReference>
<keyword evidence="6 7" id="KW-0472">Membrane</keyword>
<evidence type="ECO:0000313" key="9">
    <source>
        <dbReference type="EMBL" id="MBC8537026.1"/>
    </source>
</evidence>
<dbReference type="GO" id="GO:0055085">
    <property type="term" value="P:transmembrane transport"/>
    <property type="evidence" value="ECO:0007669"/>
    <property type="project" value="InterPro"/>
</dbReference>
<comment type="similarity">
    <text evidence="7">Belongs to the binding-protein-dependent transport system permease family.</text>
</comment>
<dbReference type="InterPro" id="IPR035906">
    <property type="entry name" value="MetI-like_sf"/>
</dbReference>
<evidence type="ECO:0000256" key="6">
    <source>
        <dbReference type="ARBA" id="ARBA00023136"/>
    </source>
</evidence>
<gene>
    <name evidence="9" type="ORF">H8695_10035</name>
</gene>
<evidence type="ECO:0000256" key="1">
    <source>
        <dbReference type="ARBA" id="ARBA00004651"/>
    </source>
</evidence>
<dbReference type="InterPro" id="IPR000515">
    <property type="entry name" value="MetI-like"/>
</dbReference>
<keyword evidence="4 7" id="KW-0812">Transmembrane</keyword>
<comment type="subcellular location">
    <subcellularLocation>
        <location evidence="1 7">Cell membrane</location>
        <topology evidence="1 7">Multi-pass membrane protein</topology>
    </subcellularLocation>
</comment>
<evidence type="ECO:0000313" key="10">
    <source>
        <dbReference type="Proteomes" id="UP000620366"/>
    </source>
</evidence>
<keyword evidence="5 7" id="KW-1133">Transmembrane helix</keyword>
<feature type="transmembrane region" description="Helical" evidence="7">
    <location>
        <begin position="92"/>
        <end position="118"/>
    </location>
</feature>
<dbReference type="PANTHER" id="PTHR43386:SF1">
    <property type="entry name" value="D,D-DIPEPTIDE TRANSPORT SYSTEM PERMEASE PROTEIN DDPC-RELATED"/>
    <property type="match status" value="1"/>
</dbReference>
<dbReference type="Pfam" id="PF00528">
    <property type="entry name" value="BPD_transp_1"/>
    <property type="match status" value="1"/>
</dbReference>
<dbReference type="Gene3D" id="1.10.3720.10">
    <property type="entry name" value="MetI-like"/>
    <property type="match status" value="1"/>
</dbReference>